<name>A0A087B3Y2_9BIFI</name>
<dbReference type="eggNOG" id="ENOG502ZHMZ">
    <property type="taxonomic scope" value="Bacteria"/>
</dbReference>
<gene>
    <name evidence="1" type="ORF">BCUN_0227</name>
</gene>
<dbReference type="EMBL" id="JGYV01000001">
    <property type="protein sequence ID" value="KFI65732.1"/>
    <property type="molecule type" value="Genomic_DNA"/>
</dbReference>
<evidence type="ECO:0000313" key="2">
    <source>
        <dbReference type="Proteomes" id="UP000029067"/>
    </source>
</evidence>
<keyword evidence="2" id="KW-1185">Reference proteome</keyword>
<sequence length="116" mass="12844">MSTEHTEDTFDLAEVAAQIVNLELQRSAITMRIDQLKQQVTEHCPGGTWPAGDLKVTVSPGRRSIDQARMREQFPPDQYPQFYKRVPKALSTLEKETGSAALAGCVTTGKPTVTIR</sequence>
<protein>
    <submittedName>
        <fullName evidence="1">Uncharacterized protein</fullName>
    </submittedName>
</protein>
<dbReference type="STRING" id="1688.BCUN_0227"/>
<reference evidence="1 2" key="1">
    <citation type="submission" date="2014-03" db="EMBL/GenBank/DDBJ databases">
        <title>Genomics of Bifidobacteria.</title>
        <authorList>
            <person name="Ventura M."/>
            <person name="Milani C."/>
            <person name="Lugli G.A."/>
        </authorList>
    </citation>
    <scope>NUCLEOTIDE SEQUENCE [LARGE SCALE GENOMIC DNA]</scope>
    <source>
        <strain evidence="1 2">LMG 10738</strain>
    </source>
</reference>
<accession>A0A087B3Y2</accession>
<dbReference type="RefSeq" id="WP_033515077.1">
    <property type="nucleotide sequence ID" value="NZ_JGYV01000001.1"/>
</dbReference>
<comment type="caution">
    <text evidence="1">The sequence shown here is derived from an EMBL/GenBank/DDBJ whole genome shotgun (WGS) entry which is preliminary data.</text>
</comment>
<dbReference type="AlphaFoldDB" id="A0A087B3Y2"/>
<dbReference type="Proteomes" id="UP000029067">
    <property type="component" value="Unassembled WGS sequence"/>
</dbReference>
<evidence type="ECO:0000313" key="1">
    <source>
        <dbReference type="EMBL" id="KFI65732.1"/>
    </source>
</evidence>
<proteinExistence type="predicted"/>
<organism evidence="1 2">
    <name type="scientific">Bifidobacterium cuniculi</name>
    <dbReference type="NCBI Taxonomy" id="1688"/>
    <lineage>
        <taxon>Bacteria</taxon>
        <taxon>Bacillati</taxon>
        <taxon>Actinomycetota</taxon>
        <taxon>Actinomycetes</taxon>
        <taxon>Bifidobacteriales</taxon>
        <taxon>Bifidobacteriaceae</taxon>
        <taxon>Bifidobacterium</taxon>
    </lineage>
</organism>